<reference evidence="2 3" key="1">
    <citation type="submission" date="2024-02" db="EMBL/GenBank/DDBJ databases">
        <title>Chromosome-scale genome assembly of the rough periwinkle Littorina saxatilis.</title>
        <authorList>
            <person name="De Jode A."/>
            <person name="Faria R."/>
            <person name="Formenti G."/>
            <person name="Sims Y."/>
            <person name="Smith T.P."/>
            <person name="Tracey A."/>
            <person name="Wood J.M.D."/>
            <person name="Zagrodzka Z.B."/>
            <person name="Johannesson K."/>
            <person name="Butlin R.K."/>
            <person name="Leder E.H."/>
        </authorList>
    </citation>
    <scope>NUCLEOTIDE SEQUENCE [LARGE SCALE GENOMIC DNA]</scope>
    <source>
        <strain evidence="2">Snail1</strain>
        <tissue evidence="2">Muscle</tissue>
    </source>
</reference>
<dbReference type="PANTHER" id="PTHR35455:SF1">
    <property type="entry name" value="AGAP005842-PA"/>
    <property type="match status" value="1"/>
</dbReference>
<dbReference type="PANTHER" id="PTHR35455">
    <property type="entry name" value="UNNAMED PRODUCT"/>
    <property type="match status" value="1"/>
</dbReference>
<dbReference type="Pfam" id="PF16029">
    <property type="entry name" value="DUF4787"/>
    <property type="match status" value="1"/>
</dbReference>
<comment type="caution">
    <text evidence="2">The sequence shown here is derived from an EMBL/GenBank/DDBJ whole genome shotgun (WGS) entry which is preliminary data.</text>
</comment>
<sequence>MSSLSTVFCFAVGLLLFADVLLPAYARVEYQFKRYTYRKKRDDKKYRSAKQRCEMATECQGIFGIDHIKCVRICISETCYEELYGHDPLEDGEIDVRLNSFKGCLSQVAVADF</sequence>
<feature type="chain" id="PRO_5043055901" evidence="1">
    <location>
        <begin position="27"/>
        <end position="113"/>
    </location>
</feature>
<gene>
    <name evidence="2" type="ORF">V1264_021649</name>
</gene>
<feature type="signal peptide" evidence="1">
    <location>
        <begin position="1"/>
        <end position="26"/>
    </location>
</feature>
<name>A0AAN9AIM1_9CAEN</name>
<dbReference type="EMBL" id="JBAMIC010004070">
    <property type="protein sequence ID" value="KAK7087623.1"/>
    <property type="molecule type" value="Genomic_DNA"/>
</dbReference>
<accession>A0AAN9AIM1</accession>
<keyword evidence="3" id="KW-1185">Reference proteome</keyword>
<evidence type="ECO:0000313" key="2">
    <source>
        <dbReference type="EMBL" id="KAK7087623.1"/>
    </source>
</evidence>
<dbReference type="InterPro" id="IPR031985">
    <property type="entry name" value="DUF4787"/>
</dbReference>
<evidence type="ECO:0000313" key="3">
    <source>
        <dbReference type="Proteomes" id="UP001374579"/>
    </source>
</evidence>
<proteinExistence type="predicted"/>
<protein>
    <submittedName>
        <fullName evidence="2">Uncharacterized protein</fullName>
    </submittedName>
</protein>
<keyword evidence="1" id="KW-0732">Signal</keyword>
<dbReference type="AlphaFoldDB" id="A0AAN9AIM1"/>
<evidence type="ECO:0000256" key="1">
    <source>
        <dbReference type="SAM" id="SignalP"/>
    </source>
</evidence>
<dbReference type="Proteomes" id="UP001374579">
    <property type="component" value="Unassembled WGS sequence"/>
</dbReference>
<organism evidence="2 3">
    <name type="scientific">Littorina saxatilis</name>
    <dbReference type="NCBI Taxonomy" id="31220"/>
    <lineage>
        <taxon>Eukaryota</taxon>
        <taxon>Metazoa</taxon>
        <taxon>Spiralia</taxon>
        <taxon>Lophotrochozoa</taxon>
        <taxon>Mollusca</taxon>
        <taxon>Gastropoda</taxon>
        <taxon>Caenogastropoda</taxon>
        <taxon>Littorinimorpha</taxon>
        <taxon>Littorinoidea</taxon>
        <taxon>Littorinidae</taxon>
        <taxon>Littorina</taxon>
    </lineage>
</organism>